<dbReference type="RefSeq" id="WP_243490815.1">
    <property type="nucleotide sequence ID" value="NZ_CP063361.1"/>
</dbReference>
<dbReference type="SUPFAM" id="SSF51445">
    <property type="entry name" value="(Trans)glycosidases"/>
    <property type="match status" value="1"/>
</dbReference>
<dbReference type="InterPro" id="IPR017853">
    <property type="entry name" value="GH"/>
</dbReference>
<organism evidence="1 2">
    <name type="scientific">Massilia violaceinigra</name>
    <dbReference type="NCBI Taxonomy" id="2045208"/>
    <lineage>
        <taxon>Bacteria</taxon>
        <taxon>Pseudomonadati</taxon>
        <taxon>Pseudomonadota</taxon>
        <taxon>Betaproteobacteria</taxon>
        <taxon>Burkholderiales</taxon>
        <taxon>Oxalobacteraceae</taxon>
        <taxon>Telluria group</taxon>
        <taxon>Massilia</taxon>
    </lineage>
</organism>
<accession>A0ABY4A497</accession>
<sequence length="287" mass="30696">MTQLNLAVYAEGCMYPEPDPSTLVNELKSSRFTTVILGLFHVSAAGDLYFNNEKICSQGAYVGAASWKGTVAALAEPKDGKQLTVCASVGGGGVSDFSNLRDIYAKNNASFAGTELESNFKQLRASFPAVSIIDMDCEDTYDQPSLVAFCRLLAGMGFGLTFCPYTNQAFWVQALAQLNDTHPGTVRWWNLQCYDGGQGNQPSDWADIIREHLPTFSTDGFILPGDWTNDSPDQVQALMHGFAGKPSVGGGFMWTLGSMHGGDRSVAGYALAMANGLQAAPGSARGE</sequence>
<protein>
    <recommendedName>
        <fullName evidence="3">GH18 domain-containing protein</fullName>
    </recommendedName>
</protein>
<evidence type="ECO:0000313" key="1">
    <source>
        <dbReference type="EMBL" id="UOD29599.1"/>
    </source>
</evidence>
<proteinExistence type="predicted"/>
<gene>
    <name evidence="1" type="ORF">INH39_30130</name>
</gene>
<dbReference type="EMBL" id="CP063361">
    <property type="protein sequence ID" value="UOD29599.1"/>
    <property type="molecule type" value="Genomic_DNA"/>
</dbReference>
<reference evidence="1 2" key="1">
    <citation type="submission" date="2020-10" db="EMBL/GenBank/DDBJ databases">
        <title>Genome analysis of Massilia species.</title>
        <authorList>
            <person name="Jung D.-H."/>
        </authorList>
    </citation>
    <scope>NUCLEOTIDE SEQUENCE [LARGE SCALE GENOMIC DNA]</scope>
    <source>
        <strain evidence="2">sipir</strain>
    </source>
</reference>
<name>A0ABY4A497_9BURK</name>
<evidence type="ECO:0008006" key="3">
    <source>
        <dbReference type="Google" id="ProtNLM"/>
    </source>
</evidence>
<dbReference type="Proteomes" id="UP000831532">
    <property type="component" value="Chromosome"/>
</dbReference>
<dbReference type="Gene3D" id="3.20.20.80">
    <property type="entry name" value="Glycosidases"/>
    <property type="match status" value="1"/>
</dbReference>
<evidence type="ECO:0000313" key="2">
    <source>
        <dbReference type="Proteomes" id="UP000831532"/>
    </source>
</evidence>
<keyword evidence="2" id="KW-1185">Reference proteome</keyword>